<evidence type="ECO:0000256" key="2">
    <source>
        <dbReference type="ARBA" id="ARBA00022692"/>
    </source>
</evidence>
<feature type="transmembrane region" description="Helical" evidence="6">
    <location>
        <begin position="222"/>
        <end position="244"/>
    </location>
</feature>
<name>A0A3Q0TA88_AMPCI</name>
<dbReference type="AlphaFoldDB" id="A0A3Q0TA88"/>
<feature type="transmembrane region" description="Helical" evidence="6">
    <location>
        <begin position="31"/>
        <end position="52"/>
    </location>
</feature>
<dbReference type="PANTHER" id="PTHR47392:SF1">
    <property type="entry name" value="G-PROTEIN COUPLED RECEPTOR 82-RELATED"/>
    <property type="match status" value="1"/>
</dbReference>
<evidence type="ECO:0000256" key="5">
    <source>
        <dbReference type="SAM" id="MobiDB-lite"/>
    </source>
</evidence>
<dbReference type="PANTHER" id="PTHR47392">
    <property type="entry name" value="G-PROTEIN COUPLED RECEPTOR 82-RELATED"/>
    <property type="match status" value="1"/>
</dbReference>
<evidence type="ECO:0000256" key="4">
    <source>
        <dbReference type="ARBA" id="ARBA00023136"/>
    </source>
</evidence>
<dbReference type="InterPro" id="IPR017452">
    <property type="entry name" value="GPCR_Rhodpsn_7TM"/>
</dbReference>
<dbReference type="PROSITE" id="PS50262">
    <property type="entry name" value="G_PROTEIN_RECEP_F1_2"/>
    <property type="match status" value="1"/>
</dbReference>
<dbReference type="OMA" id="QKNTCIG"/>
<keyword evidence="9" id="KW-1185">Reference proteome</keyword>
<feature type="transmembrane region" description="Helical" evidence="6">
    <location>
        <begin position="265"/>
        <end position="286"/>
    </location>
</feature>
<dbReference type="STRING" id="61819.ENSACIP00000031045"/>
<dbReference type="GO" id="GO:0016020">
    <property type="term" value="C:membrane"/>
    <property type="evidence" value="ECO:0007669"/>
    <property type="project" value="UniProtKB-SubCell"/>
</dbReference>
<feature type="region of interest" description="Disordered" evidence="5">
    <location>
        <begin position="369"/>
        <end position="407"/>
    </location>
</feature>
<dbReference type="InterPro" id="IPR042804">
    <property type="entry name" value="GPR82"/>
</dbReference>
<proteinExistence type="predicted"/>
<evidence type="ECO:0000313" key="8">
    <source>
        <dbReference type="Ensembl" id="ENSACIP00000031045.1"/>
    </source>
</evidence>
<accession>A0A3Q0TA88</accession>
<feature type="transmembrane region" description="Helical" evidence="6">
    <location>
        <begin position="106"/>
        <end position="126"/>
    </location>
</feature>
<sequence length="407" mass="45336">MEGTFSPRNTSSSACDFSLCPTGVTFYFLPFIYTLLFVTALPGNALSLWVFLRCISTISPIHIYLCHLSISNLLLSFTSPFLAAYYARGSVWSLSGVLCQLVLHGITPVLHVNIYISLMILTWVALSRFASLIQNTHASRPSACTTLLPHIFFTSLRKVSFANTVCIVVWLISVGCIVPVSVYYSVNEAVSNTTKAEELGHVELCYSPAVELGGSLSRTATVAIITFFFMLYLLVLLSYMTVLRHIRRSRRNTNVATSQSLLRRVLRNIVVIQVILSVCLLPYHIFKPIFISLVHEQLQLPCSPTQEIFNSCHPLSSIIEVTTFHLQIKNCLFLLAAIRSSTDPVMYLVLDRSFRHQTLTLLRCNQKNSRTGQPSCSVTGSANQKLEQQKEENAVSGTMEISHASVL</sequence>
<feature type="transmembrane region" description="Helical" evidence="6">
    <location>
        <begin position="64"/>
        <end position="86"/>
    </location>
</feature>
<protein>
    <submittedName>
        <fullName evidence="8">G protein-coupled receptor 82</fullName>
    </submittedName>
</protein>
<evidence type="ECO:0000313" key="9">
    <source>
        <dbReference type="Proteomes" id="UP000261340"/>
    </source>
</evidence>
<feature type="domain" description="G-protein coupled receptors family 1 profile" evidence="7">
    <location>
        <begin position="43"/>
        <end position="347"/>
    </location>
</feature>
<feature type="compositionally biased region" description="Polar residues" evidence="5">
    <location>
        <begin position="369"/>
        <end position="386"/>
    </location>
</feature>
<evidence type="ECO:0000256" key="3">
    <source>
        <dbReference type="ARBA" id="ARBA00022989"/>
    </source>
</evidence>
<dbReference type="Proteomes" id="UP000261340">
    <property type="component" value="Unplaced"/>
</dbReference>
<dbReference type="Ensembl" id="ENSACIT00000031856.1">
    <property type="protein sequence ID" value="ENSACIP00000031045.1"/>
    <property type="gene ID" value="ENSACIG00000023999.1"/>
</dbReference>
<dbReference type="GeneTree" id="ENSGT01140000282516"/>
<keyword evidence="2 6" id="KW-0812">Transmembrane</keyword>
<reference evidence="8" key="1">
    <citation type="submission" date="2025-08" db="UniProtKB">
        <authorList>
            <consortium name="Ensembl"/>
        </authorList>
    </citation>
    <scope>IDENTIFICATION</scope>
</reference>
<keyword evidence="4 6" id="KW-0472">Membrane</keyword>
<comment type="subcellular location">
    <subcellularLocation>
        <location evidence="1">Membrane</location>
    </subcellularLocation>
</comment>
<dbReference type="PRINTS" id="PR00237">
    <property type="entry name" value="GPCRRHODOPSN"/>
</dbReference>
<evidence type="ECO:0000256" key="6">
    <source>
        <dbReference type="SAM" id="Phobius"/>
    </source>
</evidence>
<evidence type="ECO:0000256" key="1">
    <source>
        <dbReference type="ARBA" id="ARBA00004370"/>
    </source>
</evidence>
<dbReference type="InterPro" id="IPR000276">
    <property type="entry name" value="GPCR_Rhodpsn"/>
</dbReference>
<dbReference type="Gene3D" id="1.20.1070.10">
    <property type="entry name" value="Rhodopsin 7-helix transmembrane proteins"/>
    <property type="match status" value="1"/>
</dbReference>
<dbReference type="GO" id="GO:0004930">
    <property type="term" value="F:G protein-coupled receptor activity"/>
    <property type="evidence" value="ECO:0007669"/>
    <property type="project" value="InterPro"/>
</dbReference>
<dbReference type="SUPFAM" id="SSF81321">
    <property type="entry name" value="Family A G protein-coupled receptor-like"/>
    <property type="match status" value="1"/>
</dbReference>
<evidence type="ECO:0000259" key="7">
    <source>
        <dbReference type="PROSITE" id="PS50262"/>
    </source>
</evidence>
<organism evidence="8 9">
    <name type="scientific">Amphilophus citrinellus</name>
    <name type="common">Midas cichlid</name>
    <name type="synonym">Cichlasoma citrinellum</name>
    <dbReference type="NCBI Taxonomy" id="61819"/>
    <lineage>
        <taxon>Eukaryota</taxon>
        <taxon>Metazoa</taxon>
        <taxon>Chordata</taxon>
        <taxon>Craniata</taxon>
        <taxon>Vertebrata</taxon>
        <taxon>Euteleostomi</taxon>
        <taxon>Actinopterygii</taxon>
        <taxon>Neopterygii</taxon>
        <taxon>Teleostei</taxon>
        <taxon>Neoteleostei</taxon>
        <taxon>Acanthomorphata</taxon>
        <taxon>Ovalentaria</taxon>
        <taxon>Cichlomorphae</taxon>
        <taxon>Cichliformes</taxon>
        <taxon>Cichlidae</taxon>
        <taxon>New World cichlids</taxon>
        <taxon>Cichlasomatinae</taxon>
        <taxon>Heroini</taxon>
        <taxon>Amphilophus</taxon>
    </lineage>
</organism>
<reference evidence="8" key="2">
    <citation type="submission" date="2025-09" db="UniProtKB">
        <authorList>
            <consortium name="Ensembl"/>
        </authorList>
    </citation>
    <scope>IDENTIFICATION</scope>
</reference>
<keyword evidence="3 6" id="KW-1133">Transmembrane helix</keyword>
<feature type="transmembrane region" description="Helical" evidence="6">
    <location>
        <begin position="161"/>
        <end position="184"/>
    </location>
</feature>
<dbReference type="Pfam" id="PF00001">
    <property type="entry name" value="7tm_1"/>
    <property type="match status" value="1"/>
</dbReference>